<feature type="transmembrane region" description="Helical" evidence="1">
    <location>
        <begin position="31"/>
        <end position="52"/>
    </location>
</feature>
<keyword evidence="3" id="KW-1185">Reference proteome</keyword>
<dbReference type="InParanoid" id="A0A3Q7G1M1"/>
<evidence type="ECO:0000256" key="1">
    <source>
        <dbReference type="SAM" id="Phobius"/>
    </source>
</evidence>
<dbReference type="PaxDb" id="4081-Solyc04g024380.1.1"/>
<keyword evidence="1" id="KW-1133">Transmembrane helix</keyword>
<name>A0A3Q7G1M1_SOLLC</name>
<reference evidence="2" key="1">
    <citation type="journal article" date="2012" name="Nature">
        <title>The tomato genome sequence provides insights into fleshy fruit evolution.</title>
        <authorList>
            <consortium name="Tomato Genome Consortium"/>
        </authorList>
    </citation>
    <scope>NUCLEOTIDE SEQUENCE [LARGE SCALE GENOMIC DNA]</scope>
    <source>
        <strain evidence="2">cv. Heinz 1706</strain>
    </source>
</reference>
<evidence type="ECO:0000313" key="3">
    <source>
        <dbReference type="Proteomes" id="UP000004994"/>
    </source>
</evidence>
<dbReference type="AlphaFoldDB" id="A0A3Q7G1M1"/>
<proteinExistence type="predicted"/>
<dbReference type="Proteomes" id="UP000004994">
    <property type="component" value="Chromosome 4"/>
</dbReference>
<organism evidence="2">
    <name type="scientific">Solanum lycopersicum</name>
    <name type="common">Tomato</name>
    <name type="synonym">Lycopersicon esculentum</name>
    <dbReference type="NCBI Taxonomy" id="4081"/>
    <lineage>
        <taxon>Eukaryota</taxon>
        <taxon>Viridiplantae</taxon>
        <taxon>Streptophyta</taxon>
        <taxon>Embryophyta</taxon>
        <taxon>Tracheophyta</taxon>
        <taxon>Spermatophyta</taxon>
        <taxon>Magnoliopsida</taxon>
        <taxon>eudicotyledons</taxon>
        <taxon>Gunneridae</taxon>
        <taxon>Pentapetalae</taxon>
        <taxon>asterids</taxon>
        <taxon>lamiids</taxon>
        <taxon>Solanales</taxon>
        <taxon>Solanaceae</taxon>
        <taxon>Solanoideae</taxon>
        <taxon>Solaneae</taxon>
        <taxon>Solanum</taxon>
        <taxon>Solanum subgen. Lycopersicon</taxon>
    </lineage>
</organism>
<evidence type="ECO:0000313" key="2">
    <source>
        <dbReference type="EnsemblPlants" id="Solyc04g024380.1.1.1"/>
    </source>
</evidence>
<protein>
    <submittedName>
        <fullName evidence="2">Uncharacterized protein</fullName>
    </submittedName>
</protein>
<reference evidence="2" key="2">
    <citation type="submission" date="2019-01" db="UniProtKB">
        <authorList>
            <consortium name="EnsemblPlants"/>
        </authorList>
    </citation>
    <scope>IDENTIFICATION</scope>
    <source>
        <strain evidence="2">cv. Heinz 1706</strain>
    </source>
</reference>
<keyword evidence="1" id="KW-0812">Transmembrane</keyword>
<accession>A0A3Q7G1M1</accession>
<dbReference type="Gramene" id="Solyc04g024380.1.1">
    <property type="protein sequence ID" value="Solyc04g024380.1.1.1"/>
    <property type="gene ID" value="Solyc04g024380.1"/>
</dbReference>
<keyword evidence="1" id="KW-0472">Membrane</keyword>
<dbReference type="EnsemblPlants" id="Solyc04g024380.1.1">
    <property type="protein sequence ID" value="Solyc04g024380.1.1.1"/>
    <property type="gene ID" value="Solyc04g024380.1"/>
</dbReference>
<sequence length="68" mass="7305">MTKGRAAVCILILSYWNRCSIACVVHALPLGVAIVALAVDALSFCFGGVPFWEFSRTEEKGLGLLFGD</sequence>